<dbReference type="InterPro" id="IPR007867">
    <property type="entry name" value="GMC_OxRtase_C"/>
</dbReference>
<dbReference type="PIRSF" id="PIRSF000137">
    <property type="entry name" value="Alcohol_oxidase"/>
    <property type="match status" value="1"/>
</dbReference>
<dbReference type="PANTHER" id="PTHR11552">
    <property type="entry name" value="GLUCOSE-METHANOL-CHOLINE GMC OXIDOREDUCTASE"/>
    <property type="match status" value="1"/>
</dbReference>
<comment type="cofactor">
    <cofactor evidence="2">
        <name>FAD</name>
        <dbReference type="ChEBI" id="CHEBI:57692"/>
    </cofactor>
</comment>
<sequence length="579" mass="63165">MSLLELMVASSCRISDPCRRADNDRRQTVQPDPYDFIVVGAGVAGSVVGGRLSENPDWRVLVVEAGPEEPSATAVPALVASPIGTRLDWAYKTQSSDKACLSTGGVCSWPRGKMVGGTGAMTGMMYTRGNREIFDDWARAGNVGWSFEECLPFFKKSESNRNPEVIDEGYHGTEGPLPVSQFDDWPRMADDLLRAGGQLGYRVGDLNGRNQTGFAIAQMMVEGGVRASTSRAYLRPAYRRPNLDVRINSRVTKIIIDEASKRALGIKYYTAEGKLVTARAAKEVILAAGAVGSPHLLLLSGVGPSEDLTRLNIPVVNNLRVGYNLHNHVSVGISFLVDDDGRRRLTEDALKRYLENGTGPVGSTGLTQTTAFVRSRFARRVPDLQLFFDGFSAGCSRTGEEEECEDSCGTRTIGARPTNVMPRSKGELRLRSADPFDPPAIRPGYLEDERDVEVLVEGIKQAIKIFGTEAMRPWKPRLVKEPAPMCKHIKFGTDDYWRCLIRTETGPENHPAGSCKMGPVGDPDAVVDPELRVHGLTNLRVMDASVFPFLPNSNPVAAIVMLAEKGAHIVSSAWSANRT</sequence>
<feature type="binding site" evidence="2">
    <location>
        <position position="251"/>
    </location>
    <ligand>
        <name>FAD</name>
        <dbReference type="ChEBI" id="CHEBI:57692"/>
    </ligand>
</feature>
<proteinExistence type="inferred from homology"/>
<gene>
    <name evidence="4" type="ORF">AAG570_008314</name>
</gene>
<dbReference type="Pfam" id="PF00732">
    <property type="entry name" value="GMC_oxred_N"/>
    <property type="match status" value="1"/>
</dbReference>
<comment type="similarity">
    <text evidence="1">Belongs to the GMC oxidoreductase family.</text>
</comment>
<dbReference type="Pfam" id="PF05199">
    <property type="entry name" value="GMC_oxred_C"/>
    <property type="match status" value="1"/>
</dbReference>
<dbReference type="InterPro" id="IPR036188">
    <property type="entry name" value="FAD/NAD-bd_sf"/>
</dbReference>
<feature type="domain" description="Glucose-methanol-choline oxidoreductase N-terminal" evidence="3">
    <location>
        <begin position="289"/>
        <end position="303"/>
    </location>
</feature>
<evidence type="ECO:0000256" key="2">
    <source>
        <dbReference type="PIRSR" id="PIRSR000137-2"/>
    </source>
</evidence>
<evidence type="ECO:0000313" key="4">
    <source>
        <dbReference type="EMBL" id="KAL1110237.1"/>
    </source>
</evidence>
<reference evidence="4 5" key="1">
    <citation type="submission" date="2024-07" db="EMBL/GenBank/DDBJ databases">
        <title>Chromosome-level genome assembly of the water stick insect Ranatra chinensis (Heteroptera: Nepidae).</title>
        <authorList>
            <person name="Liu X."/>
        </authorList>
    </citation>
    <scope>NUCLEOTIDE SEQUENCE [LARGE SCALE GENOMIC DNA]</scope>
    <source>
        <strain evidence="4">Cailab_2021Rc</strain>
        <tissue evidence="4">Muscle</tissue>
    </source>
</reference>
<dbReference type="Proteomes" id="UP001558652">
    <property type="component" value="Unassembled WGS sequence"/>
</dbReference>
<dbReference type="SUPFAM" id="SSF51905">
    <property type="entry name" value="FAD/NAD(P)-binding domain"/>
    <property type="match status" value="1"/>
</dbReference>
<dbReference type="PROSITE" id="PS00624">
    <property type="entry name" value="GMC_OXRED_2"/>
    <property type="match status" value="1"/>
</dbReference>
<evidence type="ECO:0000313" key="5">
    <source>
        <dbReference type="Proteomes" id="UP001558652"/>
    </source>
</evidence>
<dbReference type="AlphaFoldDB" id="A0ABD0XST0"/>
<dbReference type="SUPFAM" id="SSF54373">
    <property type="entry name" value="FAD-linked reductases, C-terminal domain"/>
    <property type="match status" value="1"/>
</dbReference>
<organism evidence="4 5">
    <name type="scientific">Ranatra chinensis</name>
    <dbReference type="NCBI Taxonomy" id="642074"/>
    <lineage>
        <taxon>Eukaryota</taxon>
        <taxon>Metazoa</taxon>
        <taxon>Ecdysozoa</taxon>
        <taxon>Arthropoda</taxon>
        <taxon>Hexapoda</taxon>
        <taxon>Insecta</taxon>
        <taxon>Pterygota</taxon>
        <taxon>Neoptera</taxon>
        <taxon>Paraneoptera</taxon>
        <taxon>Hemiptera</taxon>
        <taxon>Heteroptera</taxon>
        <taxon>Panheteroptera</taxon>
        <taxon>Nepomorpha</taxon>
        <taxon>Nepidae</taxon>
        <taxon>Ranatrinae</taxon>
        <taxon>Ranatra</taxon>
    </lineage>
</organism>
<dbReference type="InterPro" id="IPR012132">
    <property type="entry name" value="GMC_OxRdtase"/>
</dbReference>
<evidence type="ECO:0000256" key="1">
    <source>
        <dbReference type="ARBA" id="ARBA00010790"/>
    </source>
</evidence>
<dbReference type="PANTHER" id="PTHR11552:SF217">
    <property type="entry name" value="GLUCOSE DEHYDROGENASE [FAD, QUINONE]"/>
    <property type="match status" value="1"/>
</dbReference>
<protein>
    <recommendedName>
        <fullName evidence="3">Glucose-methanol-choline oxidoreductase N-terminal domain-containing protein</fullName>
    </recommendedName>
</protein>
<feature type="binding site" evidence="2">
    <location>
        <position position="118"/>
    </location>
    <ligand>
        <name>FAD</name>
        <dbReference type="ChEBI" id="CHEBI:57692"/>
    </ligand>
</feature>
<evidence type="ECO:0000259" key="3">
    <source>
        <dbReference type="PROSITE" id="PS00624"/>
    </source>
</evidence>
<dbReference type="Gene3D" id="3.50.50.60">
    <property type="entry name" value="FAD/NAD(P)-binding domain"/>
    <property type="match status" value="1"/>
</dbReference>
<name>A0ABD0XST0_9HEMI</name>
<dbReference type="InterPro" id="IPR000172">
    <property type="entry name" value="GMC_OxRdtase_N"/>
</dbReference>
<dbReference type="EMBL" id="JBFDAA010000023">
    <property type="protein sequence ID" value="KAL1110237.1"/>
    <property type="molecule type" value="Genomic_DNA"/>
</dbReference>
<comment type="caution">
    <text evidence="4">The sequence shown here is derived from an EMBL/GenBank/DDBJ whole genome shotgun (WGS) entry which is preliminary data.</text>
</comment>
<dbReference type="Gene3D" id="3.30.560.10">
    <property type="entry name" value="Glucose Oxidase, domain 3"/>
    <property type="match status" value="1"/>
</dbReference>
<accession>A0ABD0XST0</accession>
<keyword evidence="5" id="KW-1185">Reference proteome</keyword>
<keyword evidence="2" id="KW-0285">Flavoprotein</keyword>
<keyword evidence="2" id="KW-0274">FAD</keyword>